<sequence length="574" mass="65525">MRKTLLLLIFLFGCFSFFQSAEAAGNYYYDLIEVDIWINKDSTFDVIERMTYNLNGSFGYFYRDIELKDLDHLSDIEVFDSQGNKLSKNQYDFKYKNNLLHLQWNFPRRDFNNELKSWTVKYKVHGGLGFFDDYDELFWNAVFQDRGVIVKKAEVLVHLTQEVDTIRPRLFIGSLGDKTESYNYQVIDKKTIKFWGEYINPFQYLTVVVAWPKGIVEKPIIYRNQLTALIVLLISIFIPVIVFIKAFKDWQKKGRDVKIEKTIIAQYEPPNNLAPALIGVLVKQSVSVKDILATVINLAVRGYLKIREQEDKFIFIKNKEYIFEKLKSEAGLKPFEQETMKGIFKRKNIVSSQDLRNKFYKELPVIKKEIYKEVAQTNLFDANIQEKRKKYEKIYLISFILLTVILPPFFILGSILGLSGYYIPHLNFLMISLAISSAIGLVFTRFMPVLTNQGAEAKWQALGFKEYLHTAERFRIGAETLGTFSNFLPYAMVFGVEKQWAKRFDDFQYQKQSWYYPAAAYRGSSGAPVSFSEFSSSFSSFSSSVSSVFTSSPGGSGAGGAAGGGGGGGGGGAG</sequence>
<evidence type="ECO:0000256" key="2">
    <source>
        <dbReference type="SAM" id="SignalP"/>
    </source>
</evidence>
<keyword evidence="1" id="KW-0812">Transmembrane</keyword>
<feature type="transmembrane region" description="Helical" evidence="1">
    <location>
        <begin position="226"/>
        <end position="247"/>
    </location>
</feature>
<dbReference type="InterPro" id="IPR048389">
    <property type="entry name" value="YciQ-like_C"/>
</dbReference>
<feature type="transmembrane region" description="Helical" evidence="1">
    <location>
        <begin position="394"/>
        <end position="416"/>
    </location>
</feature>
<dbReference type="Pfam" id="PF20990">
    <property type="entry name" value="DUF2207_C"/>
    <property type="match status" value="1"/>
</dbReference>
<evidence type="ECO:0000256" key="1">
    <source>
        <dbReference type="SAM" id="Phobius"/>
    </source>
</evidence>
<name>A0A1G2DUT0_9BACT</name>
<organism evidence="5 6">
    <name type="scientific">Candidatus Nealsonbacteria bacterium RBG_13_37_56</name>
    <dbReference type="NCBI Taxonomy" id="1801661"/>
    <lineage>
        <taxon>Bacteria</taxon>
        <taxon>Candidatus Nealsoniibacteriota</taxon>
    </lineage>
</organism>
<dbReference type="Pfam" id="PF09972">
    <property type="entry name" value="DUF2207"/>
    <property type="match status" value="1"/>
</dbReference>
<evidence type="ECO:0008006" key="7">
    <source>
        <dbReference type="Google" id="ProtNLM"/>
    </source>
</evidence>
<evidence type="ECO:0000313" key="5">
    <source>
        <dbReference type="EMBL" id="OGZ17415.1"/>
    </source>
</evidence>
<keyword evidence="1" id="KW-0472">Membrane</keyword>
<dbReference type="InterPro" id="IPR018702">
    <property type="entry name" value="DUF2207"/>
</dbReference>
<feature type="signal peptide" evidence="2">
    <location>
        <begin position="1"/>
        <end position="23"/>
    </location>
</feature>
<feature type="domain" description="DUF2207" evidence="3">
    <location>
        <begin position="33"/>
        <end position="211"/>
    </location>
</feature>
<proteinExistence type="predicted"/>
<keyword evidence="2" id="KW-0732">Signal</keyword>
<keyword evidence="1" id="KW-1133">Transmembrane helix</keyword>
<comment type="caution">
    <text evidence="5">The sequence shown here is derived from an EMBL/GenBank/DDBJ whole genome shotgun (WGS) entry which is preliminary data.</text>
</comment>
<feature type="domain" description="Predicted membrane protein YciQ-like C-terminal" evidence="4">
    <location>
        <begin position="266"/>
        <end position="504"/>
    </location>
</feature>
<dbReference type="Proteomes" id="UP000178893">
    <property type="component" value="Unassembled WGS sequence"/>
</dbReference>
<evidence type="ECO:0000259" key="3">
    <source>
        <dbReference type="Pfam" id="PF09972"/>
    </source>
</evidence>
<dbReference type="AlphaFoldDB" id="A0A1G2DUT0"/>
<feature type="transmembrane region" description="Helical" evidence="1">
    <location>
        <begin position="422"/>
        <end position="443"/>
    </location>
</feature>
<feature type="chain" id="PRO_5009582639" description="DUF2207 domain-containing protein" evidence="2">
    <location>
        <begin position="24"/>
        <end position="574"/>
    </location>
</feature>
<evidence type="ECO:0000313" key="6">
    <source>
        <dbReference type="Proteomes" id="UP000178893"/>
    </source>
</evidence>
<dbReference type="EMBL" id="MHLW01000039">
    <property type="protein sequence ID" value="OGZ17415.1"/>
    <property type="molecule type" value="Genomic_DNA"/>
</dbReference>
<evidence type="ECO:0000259" key="4">
    <source>
        <dbReference type="Pfam" id="PF20990"/>
    </source>
</evidence>
<protein>
    <recommendedName>
        <fullName evidence="7">DUF2207 domain-containing protein</fullName>
    </recommendedName>
</protein>
<reference evidence="5 6" key="1">
    <citation type="journal article" date="2016" name="Nat. Commun.">
        <title>Thousands of microbial genomes shed light on interconnected biogeochemical processes in an aquifer system.</title>
        <authorList>
            <person name="Anantharaman K."/>
            <person name="Brown C.T."/>
            <person name="Hug L.A."/>
            <person name="Sharon I."/>
            <person name="Castelle C.J."/>
            <person name="Probst A.J."/>
            <person name="Thomas B.C."/>
            <person name="Singh A."/>
            <person name="Wilkins M.J."/>
            <person name="Karaoz U."/>
            <person name="Brodie E.L."/>
            <person name="Williams K.H."/>
            <person name="Hubbard S.S."/>
            <person name="Banfield J.F."/>
        </authorList>
    </citation>
    <scope>NUCLEOTIDE SEQUENCE [LARGE SCALE GENOMIC DNA]</scope>
</reference>
<gene>
    <name evidence="5" type="ORF">A2V72_01745</name>
</gene>
<accession>A0A1G2DUT0</accession>